<keyword evidence="4" id="KW-1185">Reference proteome</keyword>
<feature type="domain" description="DUF4015" evidence="1">
    <location>
        <begin position="24"/>
        <end position="208"/>
    </location>
</feature>
<comment type="caution">
    <text evidence="3">The sequence shown here is derived from an EMBL/GenBank/DDBJ whole genome shotgun (WGS) entry which is preliminary data.</text>
</comment>
<reference evidence="3 4" key="1">
    <citation type="submission" date="2021-01" db="EMBL/GenBank/DDBJ databases">
        <title>Genomic Encyclopedia of Type Strains, Phase IV (KMG-IV): sequencing the most valuable type-strain genomes for metagenomic binning, comparative biology and taxonomic classification.</title>
        <authorList>
            <person name="Goeker M."/>
        </authorList>
    </citation>
    <scope>NUCLEOTIDE SEQUENCE [LARGE SCALE GENOMIC DNA]</scope>
    <source>
        <strain evidence="3 4">DSM 25879</strain>
    </source>
</reference>
<protein>
    <recommendedName>
        <fullName evidence="5">Glycosyl hydrolase-like 10 domain-containing protein</fullName>
    </recommendedName>
</protein>
<dbReference type="PANTHER" id="PTHR43405:SF1">
    <property type="entry name" value="GLYCOSYL HYDROLASE DIGH"/>
    <property type="match status" value="1"/>
</dbReference>
<dbReference type="InterPro" id="IPR032280">
    <property type="entry name" value="DUF4985"/>
</dbReference>
<accession>A0ABS2NV31</accession>
<name>A0ABS2NV31_9BACI</name>
<dbReference type="InterPro" id="IPR017853">
    <property type="entry name" value="GH"/>
</dbReference>
<proteinExistence type="predicted"/>
<dbReference type="Proteomes" id="UP000737402">
    <property type="component" value="Unassembled WGS sequence"/>
</dbReference>
<dbReference type="Pfam" id="PF13200">
    <property type="entry name" value="DUF4015"/>
    <property type="match status" value="1"/>
</dbReference>
<dbReference type="Gene3D" id="3.20.20.80">
    <property type="entry name" value="Glycosidases"/>
    <property type="match status" value="1"/>
</dbReference>
<dbReference type="PANTHER" id="PTHR43405">
    <property type="entry name" value="GLYCOSYL HYDROLASE DIGH"/>
    <property type="match status" value="1"/>
</dbReference>
<dbReference type="Pfam" id="PF16373">
    <property type="entry name" value="DUF4985"/>
    <property type="match status" value="1"/>
</dbReference>
<evidence type="ECO:0000313" key="4">
    <source>
        <dbReference type="Proteomes" id="UP000737402"/>
    </source>
</evidence>
<sequence>MNNMFRHAKVLWIDFLANAPILINAQKREEYITNAKKAGFTHIVVDAKIPYGYVTGKSEYAPHVGEWERFKDWKGMDYVAIMLEVIRRHDLMAILKLDVFGEGKVGEFLSRNVKPDWLVTYQQNGLENTSISSRYTEHAIFVNPENREVRDYELAILRESMKNYEVDAVVLDRCRYPKGGPAPHCVNWIKERAQTIKDFVMEAKAVVKAGHSKGQPGFGVYVGSWYPEFYLEGVNWASREFEAGYEWMVSGYAETGYAEELDFLMTGCYYPDVTIEKAVHRGLAEWKSVEGAIRLSKEVTTGKVPILPSLFLKDYENEETDFLSALKMCRRNGNGMMLFDAIYLETYNWWNILIEETGEKHEESHLPSIGRETLQP</sequence>
<dbReference type="InterPro" id="IPR025275">
    <property type="entry name" value="DUF4015"/>
</dbReference>
<gene>
    <name evidence="3" type="ORF">JOC95_000299</name>
</gene>
<dbReference type="SUPFAM" id="SSF51445">
    <property type="entry name" value="(Trans)glycosidases"/>
    <property type="match status" value="1"/>
</dbReference>
<dbReference type="EMBL" id="JAFBED010000001">
    <property type="protein sequence ID" value="MBM7618457.1"/>
    <property type="molecule type" value="Genomic_DNA"/>
</dbReference>
<dbReference type="InterPro" id="IPR052177">
    <property type="entry name" value="Divisome_Glycosyl_Hydrolase"/>
</dbReference>
<evidence type="ECO:0000313" key="3">
    <source>
        <dbReference type="EMBL" id="MBM7618457.1"/>
    </source>
</evidence>
<evidence type="ECO:0000259" key="1">
    <source>
        <dbReference type="Pfam" id="PF13200"/>
    </source>
</evidence>
<evidence type="ECO:0000259" key="2">
    <source>
        <dbReference type="Pfam" id="PF16373"/>
    </source>
</evidence>
<organism evidence="3 4">
    <name type="scientific">Sutcliffiella tianshenii</name>
    <dbReference type="NCBI Taxonomy" id="1463404"/>
    <lineage>
        <taxon>Bacteria</taxon>
        <taxon>Bacillati</taxon>
        <taxon>Bacillota</taxon>
        <taxon>Bacilli</taxon>
        <taxon>Bacillales</taxon>
        <taxon>Bacillaceae</taxon>
        <taxon>Sutcliffiella</taxon>
    </lineage>
</organism>
<evidence type="ECO:0008006" key="5">
    <source>
        <dbReference type="Google" id="ProtNLM"/>
    </source>
</evidence>
<feature type="domain" description="DUF4985" evidence="2">
    <location>
        <begin position="244"/>
        <end position="353"/>
    </location>
</feature>